<dbReference type="OrthoDB" id="3649723at2759"/>
<sequence length="260" mass="29734">MPRIDESNVTAAAATPPIRSIRHISMSPESRSPSICTPREAAPAVRRVLESTAFLQRILATVPVRTLLISQRVNKSFRDAIGHSPVLQQRLWFAEVTDLSVSASYGFNPLLRMQGGKEWWAAHRGPAGESFRPFENVWQSKKTAPYSYTATLHAPVLCREHGQSWQGMIIAHTVESEYTLDLITNWGYMAGFQGTNDTKMHHLVQWVRNHKYYKEARTHDNVTLKPTGLRTRARNRVRKGRSQLLLAWVYIFGRREETRI</sequence>
<evidence type="ECO:0000313" key="2">
    <source>
        <dbReference type="Proteomes" id="UP000016931"/>
    </source>
</evidence>
<dbReference type="EMBL" id="KB456269">
    <property type="protein sequence ID" value="EMF09549.1"/>
    <property type="molecule type" value="Genomic_DNA"/>
</dbReference>
<dbReference type="AlphaFoldDB" id="N1QHT0"/>
<dbReference type="HOGENOM" id="CLU_1070258_0_0_1"/>
<evidence type="ECO:0000313" key="1">
    <source>
        <dbReference type="EMBL" id="EMF09549.1"/>
    </source>
</evidence>
<dbReference type="Proteomes" id="UP000016931">
    <property type="component" value="Unassembled WGS sequence"/>
</dbReference>
<organism evidence="1 2">
    <name type="scientific">Sphaerulina musiva (strain SO2202)</name>
    <name type="common">Poplar stem canker fungus</name>
    <name type="synonym">Septoria musiva</name>
    <dbReference type="NCBI Taxonomy" id="692275"/>
    <lineage>
        <taxon>Eukaryota</taxon>
        <taxon>Fungi</taxon>
        <taxon>Dikarya</taxon>
        <taxon>Ascomycota</taxon>
        <taxon>Pezizomycotina</taxon>
        <taxon>Dothideomycetes</taxon>
        <taxon>Dothideomycetidae</taxon>
        <taxon>Mycosphaerellales</taxon>
        <taxon>Mycosphaerellaceae</taxon>
        <taxon>Sphaerulina</taxon>
    </lineage>
</organism>
<reference evidence="1 2" key="1">
    <citation type="journal article" date="2012" name="PLoS Pathog.">
        <title>Diverse lifestyles and strategies of plant pathogenesis encoded in the genomes of eighteen Dothideomycetes fungi.</title>
        <authorList>
            <person name="Ohm R.A."/>
            <person name="Feau N."/>
            <person name="Henrissat B."/>
            <person name="Schoch C.L."/>
            <person name="Horwitz B.A."/>
            <person name="Barry K.W."/>
            <person name="Condon B.J."/>
            <person name="Copeland A.C."/>
            <person name="Dhillon B."/>
            <person name="Glaser F."/>
            <person name="Hesse C.N."/>
            <person name="Kosti I."/>
            <person name="LaButti K."/>
            <person name="Lindquist E.A."/>
            <person name="Lucas S."/>
            <person name="Salamov A.A."/>
            <person name="Bradshaw R.E."/>
            <person name="Ciuffetti L."/>
            <person name="Hamelin R.C."/>
            <person name="Kema G.H.J."/>
            <person name="Lawrence C."/>
            <person name="Scott J.A."/>
            <person name="Spatafora J.W."/>
            <person name="Turgeon B.G."/>
            <person name="de Wit P.J.G.M."/>
            <person name="Zhong S."/>
            <person name="Goodwin S.B."/>
            <person name="Grigoriev I.V."/>
        </authorList>
    </citation>
    <scope>NUCLEOTIDE SEQUENCE [LARGE SCALE GENOMIC DNA]</scope>
    <source>
        <strain evidence="1 2">SO2202</strain>
    </source>
</reference>
<gene>
    <name evidence="1" type="ORF">SEPMUDRAFT_120398</name>
</gene>
<protein>
    <recommendedName>
        <fullName evidence="3">F-box domain-containing protein</fullName>
    </recommendedName>
</protein>
<accession>N1QHT0</accession>
<dbReference type="GeneID" id="27898738"/>
<keyword evidence="2" id="KW-1185">Reference proteome</keyword>
<evidence type="ECO:0008006" key="3">
    <source>
        <dbReference type="Google" id="ProtNLM"/>
    </source>
</evidence>
<dbReference type="RefSeq" id="XP_016757670.1">
    <property type="nucleotide sequence ID" value="XM_016901601.1"/>
</dbReference>
<proteinExistence type="predicted"/>
<name>N1QHT0_SPHMS</name>